<dbReference type="InterPro" id="IPR014001">
    <property type="entry name" value="Helicase_ATP-bd"/>
</dbReference>
<dbReference type="AlphaFoldDB" id="A0A6A7C950"/>
<keyword evidence="2" id="KW-0547">Nucleotide-binding</keyword>
<evidence type="ECO:0000256" key="4">
    <source>
        <dbReference type="ARBA" id="ARBA00023242"/>
    </source>
</evidence>
<dbReference type="Gene3D" id="3.40.50.300">
    <property type="entry name" value="P-loop containing nucleotide triphosphate hydrolases"/>
    <property type="match status" value="1"/>
</dbReference>
<dbReference type="GO" id="GO:0005524">
    <property type="term" value="F:ATP binding"/>
    <property type="evidence" value="ECO:0007669"/>
    <property type="project" value="InterPro"/>
</dbReference>
<accession>A0A6A7C950</accession>
<comment type="subcellular location">
    <subcellularLocation>
        <location evidence="1">Nucleus</location>
    </subcellularLocation>
</comment>
<proteinExistence type="predicted"/>
<dbReference type="GO" id="GO:0005634">
    <property type="term" value="C:nucleus"/>
    <property type="evidence" value="ECO:0007669"/>
    <property type="project" value="UniProtKB-SubCell"/>
</dbReference>
<dbReference type="Gene3D" id="3.40.50.10810">
    <property type="entry name" value="Tandem AAA-ATPase domain"/>
    <property type="match status" value="1"/>
</dbReference>
<dbReference type="InterPro" id="IPR027417">
    <property type="entry name" value="P-loop_NTPase"/>
</dbReference>
<dbReference type="GO" id="GO:0003677">
    <property type="term" value="F:DNA binding"/>
    <property type="evidence" value="ECO:0007669"/>
    <property type="project" value="TreeGrafter"/>
</dbReference>
<evidence type="ECO:0000256" key="5">
    <source>
        <dbReference type="SAM" id="MobiDB-lite"/>
    </source>
</evidence>
<dbReference type="Proteomes" id="UP000799421">
    <property type="component" value="Unassembled WGS sequence"/>
</dbReference>
<evidence type="ECO:0000256" key="2">
    <source>
        <dbReference type="ARBA" id="ARBA00022741"/>
    </source>
</evidence>
<dbReference type="PROSITE" id="PS51192">
    <property type="entry name" value="HELICASE_ATP_BIND_1"/>
    <property type="match status" value="1"/>
</dbReference>
<reference evidence="7" key="1">
    <citation type="journal article" date="2020" name="Stud. Mycol.">
        <title>101 Dothideomycetes genomes: a test case for predicting lifestyles and emergence of pathogens.</title>
        <authorList>
            <person name="Haridas S."/>
            <person name="Albert R."/>
            <person name="Binder M."/>
            <person name="Bloem J."/>
            <person name="Labutti K."/>
            <person name="Salamov A."/>
            <person name="Andreopoulos B."/>
            <person name="Baker S."/>
            <person name="Barry K."/>
            <person name="Bills G."/>
            <person name="Bluhm B."/>
            <person name="Cannon C."/>
            <person name="Castanera R."/>
            <person name="Culley D."/>
            <person name="Daum C."/>
            <person name="Ezra D."/>
            <person name="Gonzalez J."/>
            <person name="Henrissat B."/>
            <person name="Kuo A."/>
            <person name="Liang C."/>
            <person name="Lipzen A."/>
            <person name="Lutzoni F."/>
            <person name="Magnuson J."/>
            <person name="Mondo S."/>
            <person name="Nolan M."/>
            <person name="Ohm R."/>
            <person name="Pangilinan J."/>
            <person name="Park H.-J."/>
            <person name="Ramirez L."/>
            <person name="Alfaro M."/>
            <person name="Sun H."/>
            <person name="Tritt A."/>
            <person name="Yoshinaga Y."/>
            <person name="Zwiers L.-H."/>
            <person name="Turgeon B."/>
            <person name="Goodwin S."/>
            <person name="Spatafora J."/>
            <person name="Crous P."/>
            <person name="Grigoriev I."/>
        </authorList>
    </citation>
    <scope>NUCLEOTIDE SEQUENCE</scope>
    <source>
        <strain evidence="7">CBS 480.64</strain>
    </source>
</reference>
<dbReference type="PANTHER" id="PTHR45623">
    <property type="entry name" value="CHROMODOMAIN-HELICASE-DNA-BINDING PROTEIN 3-RELATED-RELATED"/>
    <property type="match status" value="1"/>
</dbReference>
<dbReference type="PANTHER" id="PTHR45623:SF14">
    <property type="entry name" value="CHROMODOMAIN-HELICASE-DNA-BINDING PROTEIN 1"/>
    <property type="match status" value="1"/>
</dbReference>
<keyword evidence="4" id="KW-0539">Nucleus</keyword>
<feature type="region of interest" description="Disordered" evidence="5">
    <location>
        <begin position="483"/>
        <end position="539"/>
    </location>
</feature>
<evidence type="ECO:0000256" key="3">
    <source>
        <dbReference type="ARBA" id="ARBA00022840"/>
    </source>
</evidence>
<gene>
    <name evidence="7" type="ORF">K470DRAFT_292706</name>
</gene>
<evidence type="ECO:0000313" key="7">
    <source>
        <dbReference type="EMBL" id="KAF2863599.1"/>
    </source>
</evidence>
<dbReference type="InterPro" id="IPR038718">
    <property type="entry name" value="SNF2-like_sf"/>
</dbReference>
<dbReference type="GO" id="GO:0003682">
    <property type="term" value="F:chromatin binding"/>
    <property type="evidence" value="ECO:0007669"/>
    <property type="project" value="TreeGrafter"/>
</dbReference>
<evidence type="ECO:0000256" key="1">
    <source>
        <dbReference type="ARBA" id="ARBA00004123"/>
    </source>
</evidence>
<keyword evidence="3" id="KW-0067">ATP-binding</keyword>
<protein>
    <recommendedName>
        <fullName evidence="6">Helicase ATP-binding domain-containing protein</fullName>
    </recommendedName>
</protein>
<dbReference type="Pfam" id="PF00176">
    <property type="entry name" value="SNF2-rel_dom"/>
    <property type="match status" value="1"/>
</dbReference>
<dbReference type="GO" id="GO:0140658">
    <property type="term" value="F:ATP-dependent chromatin remodeler activity"/>
    <property type="evidence" value="ECO:0007669"/>
    <property type="project" value="TreeGrafter"/>
</dbReference>
<dbReference type="GO" id="GO:0016887">
    <property type="term" value="F:ATP hydrolysis activity"/>
    <property type="evidence" value="ECO:0007669"/>
    <property type="project" value="TreeGrafter"/>
</dbReference>
<evidence type="ECO:0000259" key="6">
    <source>
        <dbReference type="PROSITE" id="PS51192"/>
    </source>
</evidence>
<sequence>MSQPGSAKELWKLSSEYKLQGHHTWGVGFLTRHWMVRNGTILADEENLDPPLQVTLFIGWLIDKIESEHPIILVVSKATLPLWGSLLEEKLDLDCCVVTYDGNEEMQQELLAQASSDCLPCDVFLTTHEVIMEDFPYFAPFEWKLLAVDEAHVMEDPTTPLYQALNSLNAMGRLLVTDGPTKFGVTGFASLVNFIKPGFVDVRPGKTPVTMDEINKVATPYILRRRRDSILTTEKVQSDQFRMELEKYYLDRYMIALGFQGQNVTHLRQLLAIPWKLLMLFRLLTILADRNIRPLIVCQHDSVVDLVKKILECCFGWVRRINAKATPEKKRQELEDFKDNIDGDGCCLLETREEDLSDDHLGVDAIILFDTVLSHVNTSPLLDHLAKSDTVDGVHIYRLISLEEAVIHGHVHDLMVKKLALLVKLMQIDLAKPCDEIFEQLTKSEVSETPSQRLHFVDINLEQHNMPRFLRHVVRQRSWIPSAPDSQRHRSWKRASQSPLRHVESCDDSDATEDIGQQQENVQPERAEQSRTRSTRVSSFSWRGMRARCLQNLGRRGMYDSV</sequence>
<dbReference type="GO" id="GO:0000785">
    <property type="term" value="C:chromatin"/>
    <property type="evidence" value="ECO:0007669"/>
    <property type="project" value="TreeGrafter"/>
</dbReference>
<dbReference type="GO" id="GO:0042393">
    <property type="term" value="F:histone binding"/>
    <property type="evidence" value="ECO:0007669"/>
    <property type="project" value="TreeGrafter"/>
</dbReference>
<organism evidence="7 8">
    <name type="scientific">Piedraia hortae CBS 480.64</name>
    <dbReference type="NCBI Taxonomy" id="1314780"/>
    <lineage>
        <taxon>Eukaryota</taxon>
        <taxon>Fungi</taxon>
        <taxon>Dikarya</taxon>
        <taxon>Ascomycota</taxon>
        <taxon>Pezizomycotina</taxon>
        <taxon>Dothideomycetes</taxon>
        <taxon>Dothideomycetidae</taxon>
        <taxon>Capnodiales</taxon>
        <taxon>Piedraiaceae</taxon>
        <taxon>Piedraia</taxon>
    </lineage>
</organism>
<evidence type="ECO:0000313" key="8">
    <source>
        <dbReference type="Proteomes" id="UP000799421"/>
    </source>
</evidence>
<keyword evidence="8" id="KW-1185">Reference proteome</keyword>
<dbReference type="GO" id="GO:0034728">
    <property type="term" value="P:nucleosome organization"/>
    <property type="evidence" value="ECO:0007669"/>
    <property type="project" value="TreeGrafter"/>
</dbReference>
<dbReference type="InterPro" id="IPR000330">
    <property type="entry name" value="SNF2_N"/>
</dbReference>
<dbReference type="EMBL" id="MU005960">
    <property type="protein sequence ID" value="KAF2863599.1"/>
    <property type="molecule type" value="Genomic_DNA"/>
</dbReference>
<dbReference type="SUPFAM" id="SSF52540">
    <property type="entry name" value="P-loop containing nucleoside triphosphate hydrolases"/>
    <property type="match status" value="2"/>
</dbReference>
<name>A0A6A7C950_9PEZI</name>
<feature type="domain" description="Helicase ATP-binding" evidence="6">
    <location>
        <begin position="31"/>
        <end position="198"/>
    </location>
</feature>